<evidence type="ECO:0000313" key="3">
    <source>
        <dbReference type="EMBL" id="GAA1500837.1"/>
    </source>
</evidence>
<dbReference type="Proteomes" id="UP001422759">
    <property type="component" value="Unassembled WGS sequence"/>
</dbReference>
<reference evidence="3 4" key="1">
    <citation type="journal article" date="2019" name="Int. J. Syst. Evol. Microbiol.">
        <title>The Global Catalogue of Microorganisms (GCM) 10K type strain sequencing project: providing services to taxonomists for standard genome sequencing and annotation.</title>
        <authorList>
            <consortium name="The Broad Institute Genomics Platform"/>
            <consortium name="The Broad Institute Genome Sequencing Center for Infectious Disease"/>
            <person name="Wu L."/>
            <person name="Ma J."/>
        </authorList>
    </citation>
    <scope>NUCLEOTIDE SEQUENCE [LARGE SCALE GENOMIC DNA]</scope>
    <source>
        <strain evidence="3 4">JCM 14560</strain>
    </source>
</reference>
<evidence type="ECO:0000313" key="4">
    <source>
        <dbReference type="Proteomes" id="UP001422759"/>
    </source>
</evidence>
<proteinExistence type="predicted"/>
<accession>A0ABN1ZLM4</accession>
<evidence type="ECO:0000256" key="1">
    <source>
        <dbReference type="SAM" id="MobiDB-lite"/>
    </source>
</evidence>
<organism evidence="3 4">
    <name type="scientific">Kitasatospora kazusensis</name>
    <dbReference type="NCBI Taxonomy" id="407974"/>
    <lineage>
        <taxon>Bacteria</taxon>
        <taxon>Bacillati</taxon>
        <taxon>Actinomycetota</taxon>
        <taxon>Actinomycetes</taxon>
        <taxon>Kitasatosporales</taxon>
        <taxon>Streptomycetaceae</taxon>
        <taxon>Kitasatospora</taxon>
    </lineage>
</organism>
<feature type="region of interest" description="Disordered" evidence="1">
    <location>
        <begin position="53"/>
        <end position="73"/>
    </location>
</feature>
<feature type="compositionally biased region" description="Low complexity" evidence="1">
    <location>
        <begin position="56"/>
        <end position="73"/>
    </location>
</feature>
<keyword evidence="2" id="KW-0812">Transmembrane</keyword>
<evidence type="ECO:0000256" key="2">
    <source>
        <dbReference type="SAM" id="Phobius"/>
    </source>
</evidence>
<protein>
    <submittedName>
        <fullName evidence="3">Uncharacterized protein</fullName>
    </submittedName>
</protein>
<dbReference type="EMBL" id="BAAANT010000077">
    <property type="protein sequence ID" value="GAA1500837.1"/>
    <property type="molecule type" value="Genomic_DNA"/>
</dbReference>
<keyword evidence="2" id="KW-0472">Membrane</keyword>
<keyword evidence="2" id="KW-1133">Transmembrane helix</keyword>
<gene>
    <name evidence="3" type="ORF">GCM10009760_62960</name>
</gene>
<feature type="transmembrane region" description="Helical" evidence="2">
    <location>
        <begin position="6"/>
        <end position="24"/>
    </location>
</feature>
<comment type="caution">
    <text evidence="3">The sequence shown here is derived from an EMBL/GenBank/DDBJ whole genome shotgun (WGS) entry which is preliminary data.</text>
</comment>
<keyword evidence="4" id="KW-1185">Reference proteome</keyword>
<name>A0ABN1ZLM4_9ACTN</name>
<sequence length="73" mass="7515">MDPVTGSVVVAILGLGGGVVSLLGQSLQLRWRARQAEAERQLALALTARCCGLSTPGASQPQAQSQGSSDEHE</sequence>